<dbReference type="RefSeq" id="WP_245499777.1">
    <property type="nucleotide sequence ID" value="NZ_SMAK01000010.1"/>
</dbReference>
<evidence type="ECO:0000259" key="3">
    <source>
        <dbReference type="PROSITE" id="PS01031"/>
    </source>
</evidence>
<evidence type="ECO:0000313" key="5">
    <source>
        <dbReference type="EMBL" id="TCT07220.1"/>
    </source>
</evidence>
<dbReference type="PROSITE" id="PS51203">
    <property type="entry name" value="CS"/>
    <property type="match status" value="1"/>
</dbReference>
<evidence type="ECO:0000256" key="1">
    <source>
        <dbReference type="PROSITE-ProRule" id="PRU00285"/>
    </source>
</evidence>
<dbReference type="AlphaFoldDB" id="A0A4R3M283"/>
<dbReference type="CDD" id="cd06464">
    <property type="entry name" value="ACD_sHsps-like"/>
    <property type="match status" value="1"/>
</dbReference>
<protein>
    <submittedName>
        <fullName evidence="5">Heat shock protein Hsp20</fullName>
    </submittedName>
</protein>
<dbReference type="EMBL" id="SMAK01000010">
    <property type="protein sequence ID" value="TCT07220.1"/>
    <property type="molecule type" value="Genomic_DNA"/>
</dbReference>
<dbReference type="InterPro" id="IPR031107">
    <property type="entry name" value="Small_HSP"/>
</dbReference>
<evidence type="ECO:0000256" key="2">
    <source>
        <dbReference type="RuleBase" id="RU003616"/>
    </source>
</evidence>
<feature type="domain" description="SHSP" evidence="3">
    <location>
        <begin position="42"/>
        <end position="156"/>
    </location>
</feature>
<accession>A0A4R3M283</accession>
<reference evidence="5 6" key="1">
    <citation type="submission" date="2019-03" db="EMBL/GenBank/DDBJ databases">
        <title>Genomic Encyclopedia of Type Strains, Phase IV (KMG-IV): sequencing the most valuable type-strain genomes for metagenomic binning, comparative biology and taxonomic classification.</title>
        <authorList>
            <person name="Goeker M."/>
        </authorList>
    </citation>
    <scope>NUCLEOTIDE SEQUENCE [LARGE SCALE GENOMIC DNA]</scope>
    <source>
        <strain evidence="5 6">DSM 19345</strain>
    </source>
</reference>
<dbReference type="Proteomes" id="UP000295678">
    <property type="component" value="Unassembled WGS sequence"/>
</dbReference>
<feature type="domain" description="CS" evidence="4">
    <location>
        <begin position="46"/>
        <end position="151"/>
    </location>
</feature>
<proteinExistence type="inferred from homology"/>
<dbReference type="SUPFAM" id="SSF49764">
    <property type="entry name" value="HSP20-like chaperones"/>
    <property type="match status" value="1"/>
</dbReference>
<name>A0A4R3M283_9HYPH</name>
<keyword evidence="6" id="KW-1185">Reference proteome</keyword>
<dbReference type="InterPro" id="IPR002068">
    <property type="entry name" value="A-crystallin/Hsp20_dom"/>
</dbReference>
<dbReference type="PROSITE" id="PS01031">
    <property type="entry name" value="SHSP"/>
    <property type="match status" value="1"/>
</dbReference>
<keyword evidence="5" id="KW-0346">Stress response</keyword>
<dbReference type="Gene3D" id="2.60.40.790">
    <property type="match status" value="1"/>
</dbReference>
<evidence type="ECO:0000259" key="4">
    <source>
        <dbReference type="PROSITE" id="PS51203"/>
    </source>
</evidence>
<comment type="similarity">
    <text evidence="1 2">Belongs to the small heat shock protein (HSP20) family.</text>
</comment>
<comment type="caution">
    <text evidence="5">The sequence shown here is derived from an EMBL/GenBank/DDBJ whole genome shotgun (WGS) entry which is preliminary data.</text>
</comment>
<dbReference type="InterPro" id="IPR007052">
    <property type="entry name" value="CS_dom"/>
</dbReference>
<evidence type="ECO:0000313" key="6">
    <source>
        <dbReference type="Proteomes" id="UP000295678"/>
    </source>
</evidence>
<dbReference type="PANTHER" id="PTHR11527">
    <property type="entry name" value="HEAT-SHOCK PROTEIN 20 FAMILY MEMBER"/>
    <property type="match status" value="1"/>
</dbReference>
<gene>
    <name evidence="5" type="ORF">EDC22_11067</name>
</gene>
<organism evidence="5 6">
    <name type="scientific">Tepidamorphus gemmatus</name>
    <dbReference type="NCBI Taxonomy" id="747076"/>
    <lineage>
        <taxon>Bacteria</taxon>
        <taxon>Pseudomonadati</taxon>
        <taxon>Pseudomonadota</taxon>
        <taxon>Alphaproteobacteria</taxon>
        <taxon>Hyphomicrobiales</taxon>
        <taxon>Tepidamorphaceae</taxon>
        <taxon>Tepidamorphus</taxon>
    </lineage>
</organism>
<dbReference type="Pfam" id="PF00011">
    <property type="entry name" value="HSP20"/>
    <property type="match status" value="1"/>
</dbReference>
<sequence>MRLPSLWSRDRDDPFAALHREVERVFEDFGRGWPSARALIGTAGAGASPNVEIHETDTGLEVSAELPGVDEKDVEVTLSENVLTIKGEKRSEHEEKQNGRVFSERSYGSFQRSFALPFEVDASKVTATFDKGVLKVALPKSPEQEKKTRRIEVKSG</sequence>
<dbReference type="InterPro" id="IPR008978">
    <property type="entry name" value="HSP20-like_chaperone"/>
</dbReference>